<feature type="compositionally biased region" description="Low complexity" evidence="1">
    <location>
        <begin position="8"/>
        <end position="23"/>
    </location>
</feature>
<protein>
    <submittedName>
        <fullName evidence="2">Unannotated protein</fullName>
    </submittedName>
</protein>
<evidence type="ECO:0000313" key="2">
    <source>
        <dbReference type="EMBL" id="CAB4896889.1"/>
    </source>
</evidence>
<reference evidence="2" key="1">
    <citation type="submission" date="2020-05" db="EMBL/GenBank/DDBJ databases">
        <authorList>
            <person name="Chiriac C."/>
            <person name="Salcher M."/>
            <person name="Ghai R."/>
            <person name="Kavagutti S V."/>
        </authorList>
    </citation>
    <scope>NUCLEOTIDE SEQUENCE</scope>
</reference>
<organism evidence="2">
    <name type="scientific">freshwater metagenome</name>
    <dbReference type="NCBI Taxonomy" id="449393"/>
    <lineage>
        <taxon>unclassified sequences</taxon>
        <taxon>metagenomes</taxon>
        <taxon>ecological metagenomes</taxon>
    </lineage>
</organism>
<name>A0A6J7FZ43_9ZZZZ</name>
<evidence type="ECO:0000256" key="1">
    <source>
        <dbReference type="SAM" id="MobiDB-lite"/>
    </source>
</evidence>
<accession>A0A6J7FZ43</accession>
<feature type="region of interest" description="Disordered" evidence="1">
    <location>
        <begin position="1"/>
        <end position="47"/>
    </location>
</feature>
<gene>
    <name evidence="2" type="ORF">UFOPK3495_00742</name>
</gene>
<dbReference type="EMBL" id="CAFBMC010000031">
    <property type="protein sequence ID" value="CAB4896889.1"/>
    <property type="molecule type" value="Genomic_DNA"/>
</dbReference>
<feature type="compositionally biased region" description="Gly residues" evidence="1">
    <location>
        <begin position="38"/>
        <end position="47"/>
    </location>
</feature>
<dbReference type="AlphaFoldDB" id="A0A6J7FZ43"/>
<proteinExistence type="predicted"/>
<sequence length="47" mass="4438">MDPPPSDPTAAAANPEATAVAAPPLEPPAVRDKSKGVLAGGATSGSV</sequence>